<accession>A0AAP0DNQ7</accession>
<dbReference type="EMBL" id="JBCNJP010000008">
    <property type="protein sequence ID" value="KAK9074318.1"/>
    <property type="molecule type" value="Genomic_DNA"/>
</dbReference>
<proteinExistence type="predicted"/>
<dbReference type="InterPro" id="IPR007750">
    <property type="entry name" value="DUF674"/>
</dbReference>
<comment type="caution">
    <text evidence="1">The sequence shown here is derived from an EMBL/GenBank/DDBJ whole genome shotgun (WGS) entry which is preliminary data.</text>
</comment>
<gene>
    <name evidence="1" type="ORF">SSX86_006916</name>
</gene>
<protein>
    <recommendedName>
        <fullName evidence="3">DUF674 family protein</fullName>
    </recommendedName>
</protein>
<dbReference type="PANTHER" id="PTHR33103">
    <property type="entry name" value="OS01G0153900 PROTEIN"/>
    <property type="match status" value="1"/>
</dbReference>
<organism evidence="1 2">
    <name type="scientific">Deinandra increscens subsp. villosa</name>
    <dbReference type="NCBI Taxonomy" id="3103831"/>
    <lineage>
        <taxon>Eukaryota</taxon>
        <taxon>Viridiplantae</taxon>
        <taxon>Streptophyta</taxon>
        <taxon>Embryophyta</taxon>
        <taxon>Tracheophyta</taxon>
        <taxon>Spermatophyta</taxon>
        <taxon>Magnoliopsida</taxon>
        <taxon>eudicotyledons</taxon>
        <taxon>Gunneridae</taxon>
        <taxon>Pentapetalae</taxon>
        <taxon>asterids</taxon>
        <taxon>campanulids</taxon>
        <taxon>Asterales</taxon>
        <taxon>Asteraceae</taxon>
        <taxon>Asteroideae</taxon>
        <taxon>Heliantheae alliance</taxon>
        <taxon>Madieae</taxon>
        <taxon>Madiinae</taxon>
        <taxon>Deinandra</taxon>
    </lineage>
</organism>
<evidence type="ECO:0000313" key="2">
    <source>
        <dbReference type="Proteomes" id="UP001408789"/>
    </source>
</evidence>
<dbReference type="PANTHER" id="PTHR33103:SF27">
    <property type="entry name" value="OS04G0594700 PROTEIN"/>
    <property type="match status" value="1"/>
</dbReference>
<name>A0AAP0DNQ7_9ASTR</name>
<reference evidence="1 2" key="1">
    <citation type="submission" date="2024-04" db="EMBL/GenBank/DDBJ databases">
        <title>The reference genome of an endangered Asteraceae, Deinandra increscens subsp. villosa, native to the Central Coast of California.</title>
        <authorList>
            <person name="Guilliams M."/>
            <person name="Hasenstab-Lehman K."/>
            <person name="Meyer R."/>
            <person name="Mcevoy S."/>
        </authorList>
    </citation>
    <scope>NUCLEOTIDE SEQUENCE [LARGE SCALE GENOMIC DNA]</scope>
    <source>
        <tissue evidence="1">Leaf</tissue>
    </source>
</reference>
<keyword evidence="2" id="KW-1185">Reference proteome</keyword>
<evidence type="ECO:0008006" key="3">
    <source>
        <dbReference type="Google" id="ProtNLM"/>
    </source>
</evidence>
<evidence type="ECO:0000313" key="1">
    <source>
        <dbReference type="EMBL" id="KAK9074318.1"/>
    </source>
</evidence>
<dbReference type="Proteomes" id="UP001408789">
    <property type="component" value="Unassembled WGS sequence"/>
</dbReference>
<dbReference type="Pfam" id="PF05056">
    <property type="entry name" value="DUF674"/>
    <property type="match status" value="1"/>
</dbReference>
<sequence length="458" mass="51868">MADSKAKEAKISIKLVVDKVNKRVVYAEADHTFVDILFSLMTIPLGTIVKLLGKFSDKNFEALGSLNNLYQSLKDIPECYLATEECKFMLLNPKNQSYYHCQNLKLKIDDTEPMKYFTCTKRDCYRFFSICNNAKCTICGNLMNIPRCFFWPIVRVGADGGVFVSDIATFIVTDDFSVMPYTATDVFRLLKNCGITDLTHLEERKLNLCSEQMLNLLQMALTLDSPLTCYVFHENNPFLDLVRPGQRVTFDQSHPMKKEEYTSSKMVLEVTLQKSTGKLLFAEAKEDFVDFVFGFLSIPLGTVIGTLLKGSSSITCMDNVFRSISNMSVGRYLKSQDIKNMLVEPCFGQGYTSKNITFPLTGTVTTKKGAFFNYQLKDPRIKEAFLKESGMFFVTDDLLITPSTSHLAINTLIKSKVKVDDIEKYEISIGLEEGLKMLKASLRSKSTLTNIIEHQLRK</sequence>
<dbReference type="AlphaFoldDB" id="A0AAP0DNQ7"/>